<organism evidence="11 12">
    <name type="scientific">Triparma retinervis</name>
    <dbReference type="NCBI Taxonomy" id="2557542"/>
    <lineage>
        <taxon>Eukaryota</taxon>
        <taxon>Sar</taxon>
        <taxon>Stramenopiles</taxon>
        <taxon>Ochrophyta</taxon>
        <taxon>Bolidophyceae</taxon>
        <taxon>Parmales</taxon>
        <taxon>Triparmaceae</taxon>
        <taxon>Triparma</taxon>
    </lineage>
</organism>
<gene>
    <name evidence="11" type="ORF">TrRE_jg6419</name>
</gene>
<comment type="caution">
    <text evidence="11">The sequence shown here is derived from an EMBL/GenBank/DDBJ whole genome shotgun (WGS) entry which is preliminary data.</text>
</comment>
<dbReference type="FunFam" id="3.30.740.10:FF:000005">
    <property type="entry name" value="Dynein light chain"/>
    <property type="match status" value="1"/>
</dbReference>
<evidence type="ECO:0000313" key="12">
    <source>
        <dbReference type="Proteomes" id="UP001165082"/>
    </source>
</evidence>
<name>A0A9W6Z3J2_9STRA</name>
<dbReference type="GO" id="GO:0007017">
    <property type="term" value="P:microtubule-based process"/>
    <property type="evidence" value="ECO:0007669"/>
    <property type="project" value="InterPro"/>
</dbReference>
<evidence type="ECO:0000256" key="10">
    <source>
        <dbReference type="RuleBase" id="RU365010"/>
    </source>
</evidence>
<evidence type="ECO:0000256" key="5">
    <source>
        <dbReference type="ARBA" id="ARBA00022701"/>
    </source>
</evidence>
<comment type="similarity">
    <text evidence="10">Belongs to the dynein light chain family.</text>
</comment>
<keyword evidence="10" id="KW-0505">Motor protein</keyword>
<keyword evidence="8 10" id="KW-0206">Cytoskeleton</keyword>
<dbReference type="SUPFAM" id="SSF54648">
    <property type="entry name" value="DLC"/>
    <property type="match status" value="1"/>
</dbReference>
<sequence>VALEAIRSNNTEQEIAASIRKSFEQMYPSVWHCFVGRNFGTYVTHESSKFIYFYVGQVGVCLFATA</sequence>
<dbReference type="GO" id="GO:0005868">
    <property type="term" value="C:cytoplasmic dynein complex"/>
    <property type="evidence" value="ECO:0007669"/>
    <property type="project" value="TreeGrafter"/>
</dbReference>
<keyword evidence="12" id="KW-1185">Reference proteome</keyword>
<keyword evidence="3" id="KW-0813">Transport</keyword>
<keyword evidence="7" id="KW-0653">Protein transport</keyword>
<dbReference type="Gene3D" id="3.30.740.10">
    <property type="entry name" value="Protein Inhibitor Of Neuronal Nitric Oxide Synthase"/>
    <property type="match status" value="1"/>
</dbReference>
<keyword evidence="4 10" id="KW-0963">Cytoplasm</keyword>
<evidence type="ECO:0000256" key="6">
    <source>
        <dbReference type="ARBA" id="ARBA00022816"/>
    </source>
</evidence>
<evidence type="ECO:0000256" key="4">
    <source>
        <dbReference type="ARBA" id="ARBA00022490"/>
    </source>
</evidence>
<keyword evidence="9" id="KW-0539">Nucleus</keyword>
<evidence type="ECO:0000256" key="3">
    <source>
        <dbReference type="ARBA" id="ARBA00022448"/>
    </source>
</evidence>
<keyword evidence="6" id="KW-0509">mRNA transport</keyword>
<evidence type="ECO:0000256" key="8">
    <source>
        <dbReference type="ARBA" id="ARBA00023212"/>
    </source>
</evidence>
<comment type="subcellular location">
    <subcellularLocation>
        <location evidence="2 10">Cytoplasm</location>
        <location evidence="2 10">Cytoskeleton</location>
    </subcellularLocation>
    <subcellularLocation>
        <location evidence="1">Nucleus</location>
    </subcellularLocation>
</comment>
<dbReference type="GO" id="GO:0015031">
    <property type="term" value="P:protein transport"/>
    <property type="evidence" value="ECO:0007669"/>
    <property type="project" value="UniProtKB-KW"/>
</dbReference>
<dbReference type="GO" id="GO:0005634">
    <property type="term" value="C:nucleus"/>
    <property type="evidence" value="ECO:0007669"/>
    <property type="project" value="UniProtKB-SubCell"/>
</dbReference>
<dbReference type="GO" id="GO:0051028">
    <property type="term" value="P:mRNA transport"/>
    <property type="evidence" value="ECO:0007669"/>
    <property type="project" value="UniProtKB-KW"/>
</dbReference>
<dbReference type="InterPro" id="IPR037177">
    <property type="entry name" value="DLC_sf"/>
</dbReference>
<evidence type="ECO:0000256" key="1">
    <source>
        <dbReference type="ARBA" id="ARBA00004123"/>
    </source>
</evidence>
<evidence type="ECO:0000256" key="2">
    <source>
        <dbReference type="ARBA" id="ARBA00004245"/>
    </source>
</evidence>
<dbReference type="Pfam" id="PF01221">
    <property type="entry name" value="Dynein_light"/>
    <property type="match status" value="1"/>
</dbReference>
<dbReference type="OrthoDB" id="10033309at2759"/>
<proteinExistence type="inferred from homology"/>
<keyword evidence="5 10" id="KW-0493">Microtubule</keyword>
<dbReference type="EMBL" id="BRXZ01003112">
    <property type="protein sequence ID" value="GMH47532.1"/>
    <property type="molecule type" value="Genomic_DNA"/>
</dbReference>
<reference evidence="11" key="1">
    <citation type="submission" date="2022-07" db="EMBL/GenBank/DDBJ databases">
        <title>Genome analysis of Parmales, a sister group of diatoms, reveals the evolutionary specialization of diatoms from phago-mixotrophs to photoautotrophs.</title>
        <authorList>
            <person name="Ban H."/>
            <person name="Sato S."/>
            <person name="Yoshikawa S."/>
            <person name="Kazumasa Y."/>
            <person name="Nakamura Y."/>
            <person name="Ichinomiya M."/>
            <person name="Saitoh K."/>
            <person name="Sato N."/>
            <person name="Blanc-Mathieu R."/>
            <person name="Endo H."/>
            <person name="Kuwata A."/>
            <person name="Ogata H."/>
        </authorList>
    </citation>
    <scope>NUCLEOTIDE SEQUENCE</scope>
</reference>
<dbReference type="SMART" id="SM01375">
    <property type="entry name" value="Dynein_light"/>
    <property type="match status" value="1"/>
</dbReference>
<evidence type="ECO:0000256" key="7">
    <source>
        <dbReference type="ARBA" id="ARBA00022927"/>
    </source>
</evidence>
<dbReference type="GO" id="GO:0005874">
    <property type="term" value="C:microtubule"/>
    <property type="evidence" value="ECO:0007669"/>
    <property type="project" value="UniProtKB-KW"/>
</dbReference>
<dbReference type="AlphaFoldDB" id="A0A9W6Z3J2"/>
<dbReference type="GO" id="GO:0045505">
    <property type="term" value="F:dynein intermediate chain binding"/>
    <property type="evidence" value="ECO:0007669"/>
    <property type="project" value="TreeGrafter"/>
</dbReference>
<dbReference type="PANTHER" id="PTHR11886:SF35">
    <property type="entry name" value="DYNEIN LIGHT CHAIN"/>
    <property type="match status" value="1"/>
</dbReference>
<evidence type="ECO:0000256" key="9">
    <source>
        <dbReference type="ARBA" id="ARBA00023242"/>
    </source>
</evidence>
<protein>
    <recommendedName>
        <fullName evidence="10">Dynein light chain</fullName>
    </recommendedName>
</protein>
<dbReference type="PANTHER" id="PTHR11886">
    <property type="entry name" value="DYNEIN LIGHT CHAIN"/>
    <property type="match status" value="1"/>
</dbReference>
<keyword evidence="10" id="KW-0243">Dynein</keyword>
<feature type="non-terminal residue" evidence="11">
    <location>
        <position position="1"/>
    </location>
</feature>
<dbReference type="InterPro" id="IPR001372">
    <property type="entry name" value="Dynein_light_chain_typ-1/2"/>
</dbReference>
<accession>A0A9W6Z3J2</accession>
<evidence type="ECO:0000313" key="11">
    <source>
        <dbReference type="EMBL" id="GMH47532.1"/>
    </source>
</evidence>
<dbReference type="Proteomes" id="UP001165082">
    <property type="component" value="Unassembled WGS sequence"/>
</dbReference>